<organism evidence="1 2">
    <name type="scientific">Paracoccus benzoatiresistens</name>
    <dbReference type="NCBI Taxonomy" id="2997341"/>
    <lineage>
        <taxon>Bacteria</taxon>
        <taxon>Pseudomonadati</taxon>
        <taxon>Pseudomonadota</taxon>
        <taxon>Alphaproteobacteria</taxon>
        <taxon>Rhodobacterales</taxon>
        <taxon>Paracoccaceae</taxon>
        <taxon>Paracoccus</taxon>
    </lineage>
</organism>
<dbReference type="Proteomes" id="UP001149822">
    <property type="component" value="Unassembled WGS sequence"/>
</dbReference>
<keyword evidence="2" id="KW-1185">Reference proteome</keyword>
<reference evidence="1" key="1">
    <citation type="submission" date="2022-12" db="EMBL/GenBank/DDBJ databases">
        <title>Paracoccus sp. EF6 isolated from a lake water.</title>
        <authorList>
            <person name="Liu H."/>
        </authorList>
    </citation>
    <scope>NUCLEOTIDE SEQUENCE</scope>
    <source>
        <strain evidence="1">EF6</strain>
    </source>
</reference>
<protein>
    <recommendedName>
        <fullName evidence="3">HTH cro/C1-type domain-containing protein</fullName>
    </recommendedName>
</protein>
<dbReference type="RefSeq" id="WP_268942913.1">
    <property type="nucleotide sequence ID" value="NZ_JAPTYD010000024.1"/>
</dbReference>
<evidence type="ECO:0008006" key="3">
    <source>
        <dbReference type="Google" id="ProtNLM"/>
    </source>
</evidence>
<dbReference type="InterPro" id="IPR010982">
    <property type="entry name" value="Lambda_DNA-bd_dom_sf"/>
</dbReference>
<evidence type="ECO:0000313" key="1">
    <source>
        <dbReference type="EMBL" id="MCZ0962860.1"/>
    </source>
</evidence>
<gene>
    <name evidence="1" type="ORF">OU682_14660</name>
</gene>
<comment type="caution">
    <text evidence="1">The sequence shown here is derived from an EMBL/GenBank/DDBJ whole genome shotgun (WGS) entry which is preliminary data.</text>
</comment>
<sequence>METIDAKWIIDRLTGKRGEKSALAKAMGVSAAEVSKILKGERRVQPEEMAKVKAFFDGPDAPARPAEKRLADRLKLLTDEELDLMSGAVDGLIARRREGG</sequence>
<dbReference type="Gene3D" id="1.10.260.40">
    <property type="entry name" value="lambda repressor-like DNA-binding domains"/>
    <property type="match status" value="1"/>
</dbReference>
<dbReference type="EMBL" id="JAPTYD010000024">
    <property type="protein sequence ID" value="MCZ0962860.1"/>
    <property type="molecule type" value="Genomic_DNA"/>
</dbReference>
<dbReference type="SUPFAM" id="SSF47413">
    <property type="entry name" value="lambda repressor-like DNA-binding domains"/>
    <property type="match status" value="1"/>
</dbReference>
<accession>A0ABT4J6W7</accession>
<evidence type="ECO:0000313" key="2">
    <source>
        <dbReference type="Proteomes" id="UP001149822"/>
    </source>
</evidence>
<proteinExistence type="predicted"/>
<name>A0ABT4J6W7_9RHOB</name>